<gene>
    <name evidence="1" type="ORF">Sjap_026036</name>
</gene>
<dbReference type="EMBL" id="JBBNAE010000011">
    <property type="protein sequence ID" value="KAK9085625.1"/>
    <property type="molecule type" value="Genomic_DNA"/>
</dbReference>
<evidence type="ECO:0000313" key="2">
    <source>
        <dbReference type="Proteomes" id="UP001417504"/>
    </source>
</evidence>
<organism evidence="1 2">
    <name type="scientific">Stephania japonica</name>
    <dbReference type="NCBI Taxonomy" id="461633"/>
    <lineage>
        <taxon>Eukaryota</taxon>
        <taxon>Viridiplantae</taxon>
        <taxon>Streptophyta</taxon>
        <taxon>Embryophyta</taxon>
        <taxon>Tracheophyta</taxon>
        <taxon>Spermatophyta</taxon>
        <taxon>Magnoliopsida</taxon>
        <taxon>Ranunculales</taxon>
        <taxon>Menispermaceae</taxon>
        <taxon>Menispermoideae</taxon>
        <taxon>Cissampelideae</taxon>
        <taxon>Stephania</taxon>
    </lineage>
</organism>
<protein>
    <submittedName>
        <fullName evidence="1">Uncharacterized protein</fullName>
    </submittedName>
</protein>
<dbReference type="AlphaFoldDB" id="A0AAP0E5C5"/>
<reference evidence="1 2" key="1">
    <citation type="submission" date="2024-01" db="EMBL/GenBank/DDBJ databases">
        <title>Genome assemblies of Stephania.</title>
        <authorList>
            <person name="Yang L."/>
        </authorList>
    </citation>
    <scope>NUCLEOTIDE SEQUENCE [LARGE SCALE GENOMIC DNA]</scope>
    <source>
        <strain evidence="1">QJT</strain>
        <tissue evidence="1">Leaf</tissue>
    </source>
</reference>
<evidence type="ECO:0000313" key="1">
    <source>
        <dbReference type="EMBL" id="KAK9085625.1"/>
    </source>
</evidence>
<proteinExistence type="predicted"/>
<keyword evidence="2" id="KW-1185">Reference proteome</keyword>
<accession>A0AAP0E5C5</accession>
<dbReference type="Proteomes" id="UP001417504">
    <property type="component" value="Unassembled WGS sequence"/>
</dbReference>
<name>A0AAP0E5C5_9MAGN</name>
<sequence length="138" mass="14331">MRMGLPYGALSPTAVAAMVVRPRPCLDGATTTTLAFHGTAIAYSPFISNTIYQFLEEPPSGAPTPPSGEDAAPLWGPTAHSCSGGGSEATALALKVAGNSGILTRNARVLLHGWRLVRREPCPVSLQVLVTDSLTCSN</sequence>
<comment type="caution">
    <text evidence="1">The sequence shown here is derived from an EMBL/GenBank/DDBJ whole genome shotgun (WGS) entry which is preliminary data.</text>
</comment>